<protein>
    <submittedName>
        <fullName evidence="2">Uncharacterized protein</fullName>
    </submittedName>
</protein>
<evidence type="ECO:0000256" key="1">
    <source>
        <dbReference type="SAM" id="MobiDB-lite"/>
    </source>
</evidence>
<proteinExistence type="predicted"/>
<name>A0A8T1B4V7_9STRA</name>
<evidence type="ECO:0000313" key="2">
    <source>
        <dbReference type="EMBL" id="KAG2893179.1"/>
    </source>
</evidence>
<feature type="region of interest" description="Disordered" evidence="1">
    <location>
        <begin position="52"/>
        <end position="100"/>
    </location>
</feature>
<organism evidence="2 3">
    <name type="scientific">Phytophthora cactorum</name>
    <dbReference type="NCBI Taxonomy" id="29920"/>
    <lineage>
        <taxon>Eukaryota</taxon>
        <taxon>Sar</taxon>
        <taxon>Stramenopiles</taxon>
        <taxon>Oomycota</taxon>
        <taxon>Peronosporomycetes</taxon>
        <taxon>Peronosporales</taxon>
        <taxon>Peronosporaceae</taxon>
        <taxon>Phytophthora</taxon>
    </lineage>
</organism>
<feature type="compositionally biased region" description="Basic and acidic residues" evidence="1">
    <location>
        <begin position="54"/>
        <end position="64"/>
    </location>
</feature>
<dbReference type="AlphaFoldDB" id="A0A8T1B4V7"/>
<dbReference type="VEuPathDB" id="FungiDB:PC110_g17444"/>
<comment type="caution">
    <text evidence="2">The sequence shown here is derived from an EMBL/GenBank/DDBJ whole genome shotgun (WGS) entry which is preliminary data.</text>
</comment>
<evidence type="ECO:0000313" key="3">
    <source>
        <dbReference type="Proteomes" id="UP000774804"/>
    </source>
</evidence>
<accession>A0A8T1B4V7</accession>
<dbReference type="Proteomes" id="UP000774804">
    <property type="component" value="Unassembled WGS sequence"/>
</dbReference>
<gene>
    <name evidence="2" type="ORF">PC115_g18559</name>
</gene>
<sequence length="100" mass="11621">MARVVSCRYMRISCSEDDHPLFRRYYARSNRERGVKPSRGIPLWPMNLANGEAMDEKNEHRSRPGEVVSLPEPRTPGRRRRASGFAQTEKASRSRLTSRF</sequence>
<dbReference type="EMBL" id="RCMI01000970">
    <property type="protein sequence ID" value="KAG2893179.1"/>
    <property type="molecule type" value="Genomic_DNA"/>
</dbReference>
<reference evidence="2" key="1">
    <citation type="submission" date="2018-10" db="EMBL/GenBank/DDBJ databases">
        <title>Effector identification in a new, highly contiguous assembly of the strawberry crown rot pathogen Phytophthora cactorum.</title>
        <authorList>
            <person name="Armitage A.D."/>
            <person name="Nellist C.F."/>
            <person name="Bates H."/>
            <person name="Vickerstaff R.J."/>
            <person name="Harrison R.J."/>
        </authorList>
    </citation>
    <scope>NUCLEOTIDE SEQUENCE</scope>
    <source>
        <strain evidence="2">4032</strain>
    </source>
</reference>